<dbReference type="PANTHER" id="PTHR33619">
    <property type="entry name" value="POLYSACCHARIDE EXPORT PROTEIN GFCE-RELATED"/>
    <property type="match status" value="1"/>
</dbReference>
<dbReference type="Gene3D" id="3.10.560.10">
    <property type="entry name" value="Outer membrane lipoprotein wza domain like"/>
    <property type="match status" value="3"/>
</dbReference>
<feature type="domain" description="Soluble ligand binding" evidence="2">
    <location>
        <begin position="358"/>
        <end position="396"/>
    </location>
</feature>
<accession>M4RJH7</accession>
<organism evidence="3 4">
    <name type="scientific">Paraglaciecola psychrophila 170</name>
    <dbReference type="NCBI Taxonomy" id="1129794"/>
    <lineage>
        <taxon>Bacteria</taxon>
        <taxon>Pseudomonadati</taxon>
        <taxon>Pseudomonadota</taxon>
        <taxon>Gammaproteobacteria</taxon>
        <taxon>Alteromonadales</taxon>
        <taxon>Alteromonadaceae</taxon>
        <taxon>Paraglaciecola</taxon>
    </lineage>
</organism>
<protein>
    <submittedName>
        <fullName evidence="3">Polysaccharide export protein</fullName>
    </submittedName>
</protein>
<dbReference type="AlphaFoldDB" id="M4RJH7"/>
<dbReference type="Pfam" id="PF10531">
    <property type="entry name" value="SLBB"/>
    <property type="match status" value="3"/>
</dbReference>
<evidence type="ECO:0000256" key="1">
    <source>
        <dbReference type="SAM" id="MobiDB-lite"/>
    </source>
</evidence>
<dbReference type="PATRIC" id="fig|1129794.4.peg.1610"/>
<dbReference type="InterPro" id="IPR049712">
    <property type="entry name" value="Poly_export"/>
</dbReference>
<dbReference type="EMBL" id="CP003837">
    <property type="protein sequence ID" value="AGH43736.1"/>
    <property type="molecule type" value="Genomic_DNA"/>
</dbReference>
<dbReference type="STRING" id="1129794.C427_1627"/>
<proteinExistence type="predicted"/>
<feature type="domain" description="Soluble ligand binding" evidence="2">
    <location>
        <begin position="491"/>
        <end position="539"/>
    </location>
</feature>
<feature type="domain" description="Soluble ligand binding" evidence="2">
    <location>
        <begin position="263"/>
        <end position="306"/>
    </location>
</feature>
<dbReference type="Proteomes" id="UP000011864">
    <property type="component" value="Chromosome"/>
</dbReference>
<dbReference type="PANTHER" id="PTHR33619:SF3">
    <property type="entry name" value="POLYSACCHARIDE EXPORT PROTEIN GFCE-RELATED"/>
    <property type="match status" value="1"/>
</dbReference>
<dbReference type="KEGG" id="gps:C427_1627"/>
<reference evidence="3 4" key="1">
    <citation type="journal article" date="2013" name="Genome Announc.">
        <title>Complete Genome Sequence of Glaciecola psychrophila Strain 170T.</title>
        <authorList>
            <person name="Yin J."/>
            <person name="Chen J."/>
            <person name="Liu G."/>
            <person name="Yu Y."/>
            <person name="Song L."/>
            <person name="Wang X."/>
            <person name="Qu X."/>
        </authorList>
    </citation>
    <scope>NUCLEOTIDE SEQUENCE [LARGE SCALE GENOMIC DNA]</scope>
    <source>
        <strain evidence="3 4">170</strain>
    </source>
</reference>
<dbReference type="eggNOG" id="COG1596">
    <property type="taxonomic scope" value="Bacteria"/>
</dbReference>
<feature type="compositionally biased region" description="Polar residues" evidence="1">
    <location>
        <begin position="165"/>
        <end position="180"/>
    </location>
</feature>
<dbReference type="InterPro" id="IPR019554">
    <property type="entry name" value="Soluble_ligand-bd"/>
</dbReference>
<keyword evidence="4" id="KW-1185">Reference proteome</keyword>
<evidence type="ECO:0000259" key="2">
    <source>
        <dbReference type="Pfam" id="PF10531"/>
    </source>
</evidence>
<gene>
    <name evidence="3" type="ORF">C427_1627</name>
</gene>
<dbReference type="HOGENOM" id="CLU_011447_0_1_6"/>
<dbReference type="GO" id="GO:0015159">
    <property type="term" value="F:polysaccharide transmembrane transporter activity"/>
    <property type="evidence" value="ECO:0007669"/>
    <property type="project" value="InterPro"/>
</dbReference>
<name>M4RJH7_9ALTE</name>
<evidence type="ECO:0000313" key="3">
    <source>
        <dbReference type="EMBL" id="AGH43736.1"/>
    </source>
</evidence>
<evidence type="ECO:0000313" key="4">
    <source>
        <dbReference type="Proteomes" id="UP000011864"/>
    </source>
</evidence>
<feature type="region of interest" description="Disordered" evidence="1">
    <location>
        <begin position="156"/>
        <end position="210"/>
    </location>
</feature>
<sequence length="596" mass="65730">MASMVNIAGGLLPTAAASSLQIARSTPAKGLQVNTIDMLTKAGRGFSLESGDFINVPAASNEFTNAVVILGAYATPGLTQWTANLKLSKLVDKHSLLNTSDVDYALVIRGDKFTRQTEVIQFEPAKVLSGEYDLALQAYDKVVLFNRFTPVKPEPEVPDWMSPGQYAQQNGARSQKSDSNIAKYETTLREQPPMRKRNNNADENEDELADDEPNYLQKLELASFTEKYLILNETKYYSREELLEPIITRLQNESNQGSPVKLVEITGQVKFPGIYPVQKNAKVRDLLLAGGGLLESAYLQKAEISRTALDTDNALKIQHIEIDLVDTLLGKSTTNISLQSKDTLNVLRTPDWQENKKVELLGKVVFPGIYQIKKGETLAQLIKRAGGLTSDATVKAAIFTREELKKREKENRDRAVENLRQQIASTNFTGSQNVKTIDYQEASLILDELLLVEPVGRLVINLPALIAGNPSSDITLKDGDKVFVPNISSSVSVVGEVFVPTTHMFTQGMALDNYIQYSGGVTERADNGNIYIVKADGSVAIPNDSFWFNTQELILEPGDTIVVPRDVTNYERLGLWQTITQIAYQSAIALIAIGNL</sequence>